<dbReference type="Proteomes" id="UP000092444">
    <property type="component" value="Unassembled WGS sequence"/>
</dbReference>
<accession>A0A1B0GAZ1</accession>
<dbReference type="AlphaFoldDB" id="A0A1B0GAZ1"/>
<reference evidence="1" key="1">
    <citation type="submission" date="2020-05" db="UniProtKB">
        <authorList>
            <consortium name="EnsemblMetazoa"/>
        </authorList>
    </citation>
    <scope>IDENTIFICATION</scope>
    <source>
        <strain evidence="1">Yale</strain>
    </source>
</reference>
<keyword evidence="2" id="KW-1185">Reference proteome</keyword>
<sequence length="93" mass="11045">MLSEEHQESGKDLKKEQNVNMDIEHIDDMQDEVFEINDWDDCSEQDLEGVIEQHEGELILSKGYKREVVRDNTSFSITVNETNKYEEIIRRQK</sequence>
<evidence type="ECO:0000313" key="2">
    <source>
        <dbReference type="Proteomes" id="UP000092444"/>
    </source>
</evidence>
<evidence type="ECO:0000313" key="1">
    <source>
        <dbReference type="EnsemblMetazoa" id="GMOY010475-PA"/>
    </source>
</evidence>
<name>A0A1B0GAZ1_GLOMM</name>
<dbReference type="EnsemblMetazoa" id="GMOY010475-RA">
    <property type="protein sequence ID" value="GMOY010475-PA"/>
    <property type="gene ID" value="GMOY010475"/>
</dbReference>
<proteinExistence type="predicted"/>
<protein>
    <submittedName>
        <fullName evidence="1">Uncharacterized protein</fullName>
    </submittedName>
</protein>
<dbReference type="VEuPathDB" id="VectorBase:GMOY010475"/>
<organism evidence="1 2">
    <name type="scientific">Glossina morsitans morsitans</name>
    <name type="common">Savannah tsetse fly</name>
    <dbReference type="NCBI Taxonomy" id="37546"/>
    <lineage>
        <taxon>Eukaryota</taxon>
        <taxon>Metazoa</taxon>
        <taxon>Ecdysozoa</taxon>
        <taxon>Arthropoda</taxon>
        <taxon>Hexapoda</taxon>
        <taxon>Insecta</taxon>
        <taxon>Pterygota</taxon>
        <taxon>Neoptera</taxon>
        <taxon>Endopterygota</taxon>
        <taxon>Diptera</taxon>
        <taxon>Brachycera</taxon>
        <taxon>Muscomorpha</taxon>
        <taxon>Hippoboscoidea</taxon>
        <taxon>Glossinidae</taxon>
        <taxon>Glossina</taxon>
    </lineage>
</organism>
<dbReference type="EMBL" id="CCAG010004354">
    <property type="status" value="NOT_ANNOTATED_CDS"/>
    <property type="molecule type" value="Genomic_DNA"/>
</dbReference>